<proteinExistence type="predicted"/>
<keyword evidence="1" id="KW-0472">Membrane</keyword>
<dbReference type="Proteomes" id="UP000273145">
    <property type="component" value="Chromosome"/>
</dbReference>
<dbReference type="OrthoDB" id="2654737at2"/>
<accession>A0A3Q8S3K1</accession>
<name>A0A3Q8S3K1_9BACL</name>
<keyword evidence="1" id="KW-0812">Transmembrane</keyword>
<dbReference type="RefSeq" id="WP_125081249.1">
    <property type="nucleotide sequence ID" value="NZ_CP034248.1"/>
</dbReference>
<dbReference type="EMBL" id="CP034248">
    <property type="protein sequence ID" value="AZK45120.1"/>
    <property type="molecule type" value="Genomic_DNA"/>
</dbReference>
<evidence type="ECO:0000313" key="2">
    <source>
        <dbReference type="EMBL" id="AZK45120.1"/>
    </source>
</evidence>
<reference evidence="2 3" key="1">
    <citation type="submission" date="2018-11" db="EMBL/GenBank/DDBJ databases">
        <title>Genome sequencing of Paenibacillus lentus DSM25539(T).</title>
        <authorList>
            <person name="Kook J.-K."/>
            <person name="Park S.-N."/>
            <person name="Lim Y.K."/>
        </authorList>
    </citation>
    <scope>NUCLEOTIDE SEQUENCE [LARGE SCALE GENOMIC DNA]</scope>
    <source>
        <strain evidence="2 3">DSM 25539</strain>
    </source>
</reference>
<protein>
    <submittedName>
        <fullName evidence="2">Uncharacterized protein</fullName>
    </submittedName>
</protein>
<dbReference type="AlphaFoldDB" id="A0A3Q8S3K1"/>
<feature type="transmembrane region" description="Helical" evidence="1">
    <location>
        <begin position="47"/>
        <end position="65"/>
    </location>
</feature>
<gene>
    <name evidence="2" type="ORF">EIM92_02025</name>
</gene>
<evidence type="ECO:0000313" key="3">
    <source>
        <dbReference type="Proteomes" id="UP000273145"/>
    </source>
</evidence>
<keyword evidence="3" id="KW-1185">Reference proteome</keyword>
<keyword evidence="1" id="KW-1133">Transmembrane helix</keyword>
<organism evidence="2 3">
    <name type="scientific">Paenibacillus lentus</name>
    <dbReference type="NCBI Taxonomy" id="1338368"/>
    <lineage>
        <taxon>Bacteria</taxon>
        <taxon>Bacillati</taxon>
        <taxon>Bacillota</taxon>
        <taxon>Bacilli</taxon>
        <taxon>Bacillales</taxon>
        <taxon>Paenibacillaceae</taxon>
        <taxon>Paenibacillus</taxon>
    </lineage>
</organism>
<sequence>MKKDRLSFVVIILGLVMLARDHLKRSLGDGIFNALGISPWTGENETGFHLSVILGLALLITGVVWATKSYRSWYPQVLSRIIMVCIAFIFIFPVATEKLMFLQKHNSSGAASFDYVKSDSRCHVQVKEHGAIANCSFTFYNYGKEEKITIKPILSKGYEDIDFKAKDLTLQPHAKVEVNANFYSNQNYGTWFTGNYQDIGAEIEVNGTKKKYE</sequence>
<dbReference type="KEGG" id="plen:EIM92_02025"/>
<feature type="transmembrane region" description="Helical" evidence="1">
    <location>
        <begin position="77"/>
        <end position="95"/>
    </location>
</feature>
<evidence type="ECO:0000256" key="1">
    <source>
        <dbReference type="SAM" id="Phobius"/>
    </source>
</evidence>